<organism evidence="2 3">
    <name type="scientific">Fimbriiglobus ruber</name>
    <dbReference type="NCBI Taxonomy" id="1908690"/>
    <lineage>
        <taxon>Bacteria</taxon>
        <taxon>Pseudomonadati</taxon>
        <taxon>Planctomycetota</taxon>
        <taxon>Planctomycetia</taxon>
        <taxon>Gemmatales</taxon>
        <taxon>Gemmataceae</taxon>
        <taxon>Fimbriiglobus</taxon>
    </lineage>
</organism>
<dbReference type="Gene3D" id="3.90.550.10">
    <property type="entry name" value="Spore Coat Polysaccharide Biosynthesis Protein SpsA, Chain A"/>
    <property type="match status" value="1"/>
</dbReference>
<dbReference type="EMBL" id="NIDE01000002">
    <property type="protein sequence ID" value="OWK44969.1"/>
    <property type="molecule type" value="Genomic_DNA"/>
</dbReference>
<evidence type="ECO:0000313" key="2">
    <source>
        <dbReference type="EMBL" id="OWK44969.1"/>
    </source>
</evidence>
<reference evidence="3" key="1">
    <citation type="submission" date="2017-06" db="EMBL/GenBank/DDBJ databases">
        <title>Genome analysis of Fimbriiglobus ruber SP5, the first member of the order Planctomycetales with confirmed chitinolytic capability.</title>
        <authorList>
            <person name="Ravin N.V."/>
            <person name="Rakitin A.L."/>
            <person name="Ivanova A.A."/>
            <person name="Beletsky A.V."/>
            <person name="Kulichevskaya I.S."/>
            <person name="Mardanov A.V."/>
            <person name="Dedysh S.N."/>
        </authorList>
    </citation>
    <scope>NUCLEOTIDE SEQUENCE [LARGE SCALE GENOMIC DNA]</scope>
    <source>
        <strain evidence="3">SP5</strain>
    </source>
</reference>
<feature type="domain" description="Glycosyltransferase 2-like" evidence="1">
    <location>
        <begin position="20"/>
        <end position="177"/>
    </location>
</feature>
<dbReference type="PANTHER" id="PTHR48090">
    <property type="entry name" value="UNDECAPRENYL-PHOSPHATE 4-DEOXY-4-FORMAMIDO-L-ARABINOSE TRANSFERASE-RELATED"/>
    <property type="match status" value="1"/>
</dbReference>
<proteinExistence type="predicted"/>
<dbReference type="GO" id="GO:0016740">
    <property type="term" value="F:transferase activity"/>
    <property type="evidence" value="ECO:0007669"/>
    <property type="project" value="UniProtKB-KW"/>
</dbReference>
<gene>
    <name evidence="2" type="ORF">FRUB_01300</name>
</gene>
<accession>A0A225E641</accession>
<dbReference type="PANTHER" id="PTHR48090:SF7">
    <property type="entry name" value="RFBJ PROTEIN"/>
    <property type="match status" value="1"/>
</dbReference>
<dbReference type="CDD" id="cd04179">
    <property type="entry name" value="DPM_DPG-synthase_like"/>
    <property type="match status" value="1"/>
</dbReference>
<evidence type="ECO:0000313" key="3">
    <source>
        <dbReference type="Proteomes" id="UP000214646"/>
    </source>
</evidence>
<sequence>MPTAPSPAPNPPAVPDDVWVVVPAYNEGRAIGTTLAELLGWCRNVAVVDDGSADDTAAQAARNPVWVLRHAINRGQGAALQTGIEFALSRGAVAVVTFDSDGQHDPADIPAVVAPVLDGTADVTLGSRFLGRTVGIPVTRLVVLKLGIVFTRIVSRIAVTDTHNGFRALSRDAAQRIRITQDRMAHASEILDEVCRHGLRFREVPVTVRYTATSLAKGQSSFAAVRIAWQFLFGRAVQ</sequence>
<dbReference type="InterPro" id="IPR001173">
    <property type="entry name" value="Glyco_trans_2-like"/>
</dbReference>
<protein>
    <submittedName>
        <fullName evidence="2">Glycosyl transferase, family 2</fullName>
    </submittedName>
</protein>
<dbReference type="SUPFAM" id="SSF53448">
    <property type="entry name" value="Nucleotide-diphospho-sugar transferases"/>
    <property type="match status" value="1"/>
</dbReference>
<name>A0A225E641_9BACT</name>
<dbReference type="InterPro" id="IPR050256">
    <property type="entry name" value="Glycosyltransferase_2"/>
</dbReference>
<evidence type="ECO:0000259" key="1">
    <source>
        <dbReference type="Pfam" id="PF00535"/>
    </source>
</evidence>
<dbReference type="Proteomes" id="UP000214646">
    <property type="component" value="Unassembled WGS sequence"/>
</dbReference>
<keyword evidence="3" id="KW-1185">Reference proteome</keyword>
<dbReference type="InterPro" id="IPR029044">
    <property type="entry name" value="Nucleotide-diphossugar_trans"/>
</dbReference>
<dbReference type="Pfam" id="PF00535">
    <property type="entry name" value="Glycos_transf_2"/>
    <property type="match status" value="1"/>
</dbReference>
<dbReference type="RefSeq" id="WP_088252756.1">
    <property type="nucleotide sequence ID" value="NZ_NIDE01000002.1"/>
</dbReference>
<keyword evidence="2" id="KW-0808">Transferase</keyword>
<dbReference type="OrthoDB" id="9766299at2"/>
<comment type="caution">
    <text evidence="2">The sequence shown here is derived from an EMBL/GenBank/DDBJ whole genome shotgun (WGS) entry which is preliminary data.</text>
</comment>
<dbReference type="AlphaFoldDB" id="A0A225E641"/>